<dbReference type="AlphaFoldDB" id="A0AA38GWG7"/>
<feature type="non-terminal residue" evidence="1">
    <location>
        <position position="1"/>
    </location>
</feature>
<evidence type="ECO:0000313" key="2">
    <source>
        <dbReference type="Proteomes" id="UP000824469"/>
    </source>
</evidence>
<dbReference type="Proteomes" id="UP000824469">
    <property type="component" value="Unassembled WGS sequence"/>
</dbReference>
<comment type="caution">
    <text evidence="1">The sequence shown here is derived from an EMBL/GenBank/DDBJ whole genome shotgun (WGS) entry which is preliminary data.</text>
</comment>
<proteinExistence type="predicted"/>
<name>A0AA38GWG7_TAXCH</name>
<evidence type="ECO:0000313" key="1">
    <source>
        <dbReference type="EMBL" id="KAH9330766.1"/>
    </source>
</evidence>
<accession>A0AA38GWG7</accession>
<dbReference type="EMBL" id="JAHRHJ020000001">
    <property type="protein sequence ID" value="KAH9330766.1"/>
    <property type="molecule type" value="Genomic_DNA"/>
</dbReference>
<protein>
    <submittedName>
        <fullName evidence="1">Uncharacterized protein</fullName>
    </submittedName>
</protein>
<organism evidence="1 2">
    <name type="scientific">Taxus chinensis</name>
    <name type="common">Chinese yew</name>
    <name type="synonym">Taxus wallichiana var. chinensis</name>
    <dbReference type="NCBI Taxonomy" id="29808"/>
    <lineage>
        <taxon>Eukaryota</taxon>
        <taxon>Viridiplantae</taxon>
        <taxon>Streptophyta</taxon>
        <taxon>Embryophyta</taxon>
        <taxon>Tracheophyta</taxon>
        <taxon>Spermatophyta</taxon>
        <taxon>Pinopsida</taxon>
        <taxon>Pinidae</taxon>
        <taxon>Conifers II</taxon>
        <taxon>Cupressales</taxon>
        <taxon>Taxaceae</taxon>
        <taxon>Taxus</taxon>
    </lineage>
</organism>
<keyword evidence="2" id="KW-1185">Reference proteome</keyword>
<sequence length="154" mass="17624">DLKLLIAQIIVKDWTSIDSKYVAVIVDILRRNILSAVHMGFLSTNIDEELQVFVNFDTQEEVPDFPVAVDDFSSNIKDSGLYLSPCEESSIFATIRDVLSELRSSWELILPRNCSNGEVSHSMFKNICESLAERRQDKVQKWIRANTAEFCDNY</sequence>
<gene>
    <name evidence="1" type="ORF">KI387_002874</name>
</gene>
<reference evidence="1 2" key="1">
    <citation type="journal article" date="2021" name="Nat. Plants">
        <title>The Taxus genome provides insights into paclitaxel biosynthesis.</title>
        <authorList>
            <person name="Xiong X."/>
            <person name="Gou J."/>
            <person name="Liao Q."/>
            <person name="Li Y."/>
            <person name="Zhou Q."/>
            <person name="Bi G."/>
            <person name="Li C."/>
            <person name="Du R."/>
            <person name="Wang X."/>
            <person name="Sun T."/>
            <person name="Guo L."/>
            <person name="Liang H."/>
            <person name="Lu P."/>
            <person name="Wu Y."/>
            <person name="Zhang Z."/>
            <person name="Ro D.K."/>
            <person name="Shang Y."/>
            <person name="Huang S."/>
            <person name="Yan J."/>
        </authorList>
    </citation>
    <scope>NUCLEOTIDE SEQUENCE [LARGE SCALE GENOMIC DNA]</scope>
    <source>
        <strain evidence="1">Ta-2019</strain>
    </source>
</reference>